<gene>
    <name evidence="2" type="ORF">KI387_007216</name>
</gene>
<dbReference type="Proteomes" id="UP000824469">
    <property type="component" value="Unassembled WGS sequence"/>
</dbReference>
<organism evidence="2 3">
    <name type="scientific">Taxus chinensis</name>
    <name type="common">Chinese yew</name>
    <name type="synonym">Taxus wallichiana var. chinensis</name>
    <dbReference type="NCBI Taxonomy" id="29808"/>
    <lineage>
        <taxon>Eukaryota</taxon>
        <taxon>Viridiplantae</taxon>
        <taxon>Streptophyta</taxon>
        <taxon>Embryophyta</taxon>
        <taxon>Tracheophyta</taxon>
        <taxon>Spermatophyta</taxon>
        <taxon>Pinopsida</taxon>
        <taxon>Pinidae</taxon>
        <taxon>Conifers II</taxon>
        <taxon>Cupressales</taxon>
        <taxon>Taxaceae</taxon>
        <taxon>Taxus</taxon>
    </lineage>
</organism>
<evidence type="ECO:0000313" key="2">
    <source>
        <dbReference type="EMBL" id="KAH9327038.1"/>
    </source>
</evidence>
<comment type="caution">
    <text evidence="2">The sequence shown here is derived from an EMBL/GenBank/DDBJ whole genome shotgun (WGS) entry which is preliminary data.</text>
</comment>
<feature type="region of interest" description="Disordered" evidence="1">
    <location>
        <begin position="138"/>
        <end position="167"/>
    </location>
</feature>
<accession>A0AA38GRE9</accession>
<sequence>MGSLQQQQQRILIFDAWMQEAVEAKQLADEIESRIRDRDSALAAGTDRSQHVVTAARRKLLLLGTKLDRLESLIDNPPTKPILSERDLHSRKDMILDMRQQLKQLALSLRTLQSSKKTNLQDANANLQLDTEKAISPKNNGVNYFEDQNVQDKELESSKTTETDKKHTAIPVEEENNLQSPLLDSVDKDGNANQSSPQITMNGHILAPFGLFRSIRQGCLLAPTMYVLLDEGFGYLLAKAQSQGLVRGIVLPSSDNFELLNGHFTNDSFLTLIEDESNISNAMECHKTFCLASGSSIQWRKTCKFKQTRWSISKLSFDIGVTPLATLLMNCRSPPRRKAVPVDVLEVAVV</sequence>
<name>A0AA38GRE9_TAXCH</name>
<evidence type="ECO:0000313" key="3">
    <source>
        <dbReference type="Proteomes" id="UP000824469"/>
    </source>
</evidence>
<feature type="compositionally biased region" description="Polar residues" evidence="1">
    <location>
        <begin position="138"/>
        <end position="148"/>
    </location>
</feature>
<keyword evidence="3" id="KW-1185">Reference proteome</keyword>
<protein>
    <submittedName>
        <fullName evidence="2">Uncharacterized protein</fullName>
    </submittedName>
</protein>
<proteinExistence type="predicted"/>
<feature type="compositionally biased region" description="Basic and acidic residues" evidence="1">
    <location>
        <begin position="150"/>
        <end position="167"/>
    </location>
</feature>
<dbReference type="AlphaFoldDB" id="A0AA38GRE9"/>
<dbReference type="EMBL" id="JAHRHJ020000002">
    <property type="protein sequence ID" value="KAH9327038.1"/>
    <property type="molecule type" value="Genomic_DNA"/>
</dbReference>
<evidence type="ECO:0000256" key="1">
    <source>
        <dbReference type="SAM" id="MobiDB-lite"/>
    </source>
</evidence>
<reference evidence="2 3" key="1">
    <citation type="journal article" date="2021" name="Nat. Plants">
        <title>The Taxus genome provides insights into paclitaxel biosynthesis.</title>
        <authorList>
            <person name="Xiong X."/>
            <person name="Gou J."/>
            <person name="Liao Q."/>
            <person name="Li Y."/>
            <person name="Zhou Q."/>
            <person name="Bi G."/>
            <person name="Li C."/>
            <person name="Du R."/>
            <person name="Wang X."/>
            <person name="Sun T."/>
            <person name="Guo L."/>
            <person name="Liang H."/>
            <person name="Lu P."/>
            <person name="Wu Y."/>
            <person name="Zhang Z."/>
            <person name="Ro D.K."/>
            <person name="Shang Y."/>
            <person name="Huang S."/>
            <person name="Yan J."/>
        </authorList>
    </citation>
    <scope>NUCLEOTIDE SEQUENCE [LARGE SCALE GENOMIC DNA]</scope>
    <source>
        <strain evidence="2">Ta-2019</strain>
    </source>
</reference>